<organism evidence="1 2">
    <name type="scientific">Leeia aquatica</name>
    <dbReference type="NCBI Taxonomy" id="2725557"/>
    <lineage>
        <taxon>Bacteria</taxon>
        <taxon>Pseudomonadati</taxon>
        <taxon>Pseudomonadota</taxon>
        <taxon>Betaproteobacteria</taxon>
        <taxon>Neisseriales</taxon>
        <taxon>Leeiaceae</taxon>
        <taxon>Leeia</taxon>
    </lineage>
</organism>
<reference evidence="1 2" key="1">
    <citation type="submission" date="2020-04" db="EMBL/GenBank/DDBJ databases">
        <title>Draft genome of Leeia sp. IMCC25680.</title>
        <authorList>
            <person name="Song J."/>
            <person name="Cho J.-C."/>
        </authorList>
    </citation>
    <scope>NUCLEOTIDE SEQUENCE [LARGE SCALE GENOMIC DNA]</scope>
    <source>
        <strain evidence="1 2">IMCC25680</strain>
    </source>
</reference>
<dbReference type="AlphaFoldDB" id="A0A847S539"/>
<keyword evidence="2" id="KW-1185">Reference proteome</keyword>
<dbReference type="EMBL" id="JABAIM010000001">
    <property type="protein sequence ID" value="NLR74237.1"/>
    <property type="molecule type" value="Genomic_DNA"/>
</dbReference>
<comment type="caution">
    <text evidence="1">The sequence shown here is derived from an EMBL/GenBank/DDBJ whole genome shotgun (WGS) entry which is preliminary data.</text>
</comment>
<accession>A0A847S539</accession>
<evidence type="ECO:0000313" key="2">
    <source>
        <dbReference type="Proteomes" id="UP000587991"/>
    </source>
</evidence>
<gene>
    <name evidence="1" type="ORF">HF682_03595</name>
</gene>
<evidence type="ECO:0000313" key="1">
    <source>
        <dbReference type="EMBL" id="NLR74237.1"/>
    </source>
</evidence>
<dbReference type="Proteomes" id="UP000587991">
    <property type="component" value="Unassembled WGS sequence"/>
</dbReference>
<proteinExistence type="predicted"/>
<evidence type="ECO:0008006" key="3">
    <source>
        <dbReference type="Google" id="ProtNLM"/>
    </source>
</evidence>
<name>A0A847S539_9NEIS</name>
<protein>
    <recommendedName>
        <fullName evidence="3">DUF4410 domain-containing protein</fullName>
    </recommendedName>
</protein>
<sequence>MQLSMSPPQPTIATTSKLRAASFTMMKVGAFALDAAKDPQTDKGISIRTNTLSSPVNGAFSQHLRELLRVELQAAGLLDDASPVVITGTLLEHDVQAPIGKGSAVLSARFIVTLAGVERYKRDLRVESGWDSPFLGAVAIPGAVGQYENLYHKLVDKLLDDPDFRKAVAKGV</sequence>